<keyword evidence="4" id="KW-0808">Transferase</keyword>
<dbReference type="SMART" id="SM00091">
    <property type="entry name" value="PAS"/>
    <property type="match status" value="2"/>
</dbReference>
<dbReference type="SUPFAM" id="SSF52172">
    <property type="entry name" value="CheY-like"/>
    <property type="match status" value="1"/>
</dbReference>
<dbReference type="PROSITE" id="PS50112">
    <property type="entry name" value="PAS"/>
    <property type="match status" value="1"/>
</dbReference>
<evidence type="ECO:0000256" key="8">
    <source>
        <dbReference type="ARBA" id="ARBA00023163"/>
    </source>
</evidence>
<sequence>MILFRLTPAWPDRHPDQRGSHDLRRGCGPCRTLSAHGSVDAVRRGTAGAGVQPMNASARCQGEPLHRVPDLSAIERVAALPAMLDVMWRVTGLGFAAVAQMTEDAWQACGVRDEVGFGLREGDRLRADTVPCWDVWRHRRPVVIDDAGLGRAVRRLPRSERLGFRSYISFPIVLRDGSVFGTLCAVGARPARLDQPEIGEAFRQFSELIGLQLDALQRPSEPAGDPRKDAVPPSSTDNDTLAASIEHLPIGAELFGSEGHALMDNPVLHRLLQRSPAPGADAGAAPRWTGYAADGTILDAHDHPFAKALRGDVALRTRFRHRTDDGSERWTRISGLPLGRPAARAWRPSASEPAVLLIVEEENEAGRTAQALRRSEARMQAAADLVGLSSYSWNPATGALTWDRRLKAIWGLPPDAHVDRAVWMSAVHPEDRARVEDALARCCDPAGEGVYTLEHRVIGIGDGVERWVATHGRTEFEDGRPTGVVGVALDITERKRDETARHEREERFRRFAEHSTNVLWLANLESRRLTYLSRAIRHVWGVAPERLRSIDSWLATIHPDDRDSANRTVEQVGDGDVVVLEYRILRPSDGIVRRIRDTFFPIRSEDGRIRHMGGIAEDVTGRTGARIYVVDEDAASRQALLTLLQPAGYEVQVFANATALAEIAGSLQPGCVILDIEAAGPESLTVAKALKAGRLALPVLVIGRSHGDVGLGVRAMKAGAVDYLEKPWQPAALLTAVSAALAELRTDSERSQARDDAKLRIGALSAREREVLEGLLAGGTNKSIGRALGLSPRTVEIHRAHVMETLGVKTLPEAVLMAARAGVQPTDSL</sequence>
<dbReference type="InterPro" id="IPR035965">
    <property type="entry name" value="PAS-like_dom_sf"/>
</dbReference>
<dbReference type="Gene3D" id="3.40.50.2300">
    <property type="match status" value="1"/>
</dbReference>
<feature type="region of interest" description="Disordered" evidence="10">
    <location>
        <begin position="218"/>
        <end position="239"/>
    </location>
</feature>
<feature type="domain" description="PAS" evidence="13">
    <location>
        <begin position="504"/>
        <end position="576"/>
    </location>
</feature>
<dbReference type="InterPro" id="IPR029016">
    <property type="entry name" value="GAF-like_dom_sf"/>
</dbReference>
<comment type="caution">
    <text evidence="15">The sequence shown here is derived from an EMBL/GenBank/DDBJ whole genome shotgun (WGS) entry which is preliminary data.</text>
</comment>
<dbReference type="Gene3D" id="3.30.450.40">
    <property type="match status" value="1"/>
</dbReference>
<dbReference type="Gene3D" id="1.10.10.10">
    <property type="entry name" value="Winged helix-like DNA-binding domain superfamily/Winged helix DNA-binding domain"/>
    <property type="match status" value="1"/>
</dbReference>
<keyword evidence="16" id="KW-1185">Reference proteome</keyword>
<dbReference type="PROSITE" id="PS50113">
    <property type="entry name" value="PAC"/>
    <property type="match status" value="2"/>
</dbReference>
<reference evidence="15 16" key="1">
    <citation type="submission" date="2024-06" db="EMBL/GenBank/DDBJ databases">
        <authorList>
            <person name="Campbell A.G."/>
        </authorList>
    </citation>
    <scope>NUCLEOTIDE SEQUENCE [LARGE SCALE GENOMIC DNA]</scope>
    <source>
        <strain evidence="15 16">EM12</strain>
    </source>
</reference>
<keyword evidence="6" id="KW-0805">Transcription regulation</keyword>
<evidence type="ECO:0000256" key="9">
    <source>
        <dbReference type="PROSITE-ProRule" id="PRU00169"/>
    </source>
</evidence>
<evidence type="ECO:0000256" key="7">
    <source>
        <dbReference type="ARBA" id="ARBA00023125"/>
    </source>
</evidence>
<feature type="modified residue" description="4-aspartylphosphate" evidence="9">
    <location>
        <position position="675"/>
    </location>
</feature>
<dbReference type="Pfam" id="PF08447">
    <property type="entry name" value="PAS_3"/>
    <property type="match status" value="2"/>
</dbReference>
<dbReference type="InterPro" id="IPR000014">
    <property type="entry name" value="PAS"/>
</dbReference>
<dbReference type="SUPFAM" id="SSF55781">
    <property type="entry name" value="GAF domain-like"/>
    <property type="match status" value="1"/>
</dbReference>
<evidence type="ECO:0000256" key="3">
    <source>
        <dbReference type="ARBA" id="ARBA00022553"/>
    </source>
</evidence>
<dbReference type="InterPro" id="IPR036388">
    <property type="entry name" value="WH-like_DNA-bd_sf"/>
</dbReference>
<dbReference type="RefSeq" id="WP_350392991.1">
    <property type="nucleotide sequence ID" value="NZ_JBELQE010000039.1"/>
</dbReference>
<dbReference type="InterPro" id="IPR000700">
    <property type="entry name" value="PAS-assoc_C"/>
</dbReference>
<dbReference type="Gene3D" id="3.30.450.20">
    <property type="entry name" value="PAS domain"/>
    <property type="match status" value="2"/>
</dbReference>
<dbReference type="CDD" id="cd06170">
    <property type="entry name" value="LuxR_C_like"/>
    <property type="match status" value="1"/>
</dbReference>
<evidence type="ECO:0000256" key="1">
    <source>
        <dbReference type="ARBA" id="ARBA00000085"/>
    </source>
</evidence>
<dbReference type="SMART" id="SM00448">
    <property type="entry name" value="REC"/>
    <property type="match status" value="1"/>
</dbReference>
<evidence type="ECO:0000256" key="4">
    <source>
        <dbReference type="ARBA" id="ARBA00022679"/>
    </source>
</evidence>
<comment type="catalytic activity">
    <reaction evidence="1">
        <text>ATP + protein L-histidine = ADP + protein N-phospho-L-histidine.</text>
        <dbReference type="EC" id="2.7.13.3"/>
    </reaction>
</comment>
<feature type="domain" description="PAC" evidence="14">
    <location>
        <begin position="451"/>
        <end position="503"/>
    </location>
</feature>
<feature type="domain" description="Response regulatory" evidence="12">
    <location>
        <begin position="626"/>
        <end position="741"/>
    </location>
</feature>
<dbReference type="PANTHER" id="PTHR43304">
    <property type="entry name" value="PHYTOCHROME-LIKE PROTEIN CPH1"/>
    <property type="match status" value="1"/>
</dbReference>
<dbReference type="PRINTS" id="PR00038">
    <property type="entry name" value="HTHLUXR"/>
</dbReference>
<evidence type="ECO:0000313" key="16">
    <source>
        <dbReference type="Proteomes" id="UP001480955"/>
    </source>
</evidence>
<keyword evidence="8" id="KW-0804">Transcription</keyword>
<dbReference type="SMART" id="SM00065">
    <property type="entry name" value="GAF"/>
    <property type="match status" value="1"/>
</dbReference>
<dbReference type="EMBL" id="JBELQE010000039">
    <property type="protein sequence ID" value="MER2249501.1"/>
    <property type="molecule type" value="Genomic_DNA"/>
</dbReference>
<keyword evidence="7" id="KW-0238">DNA-binding</keyword>
<accession>A0ABV1QJD5</accession>
<feature type="domain" description="HTH luxR-type" evidence="11">
    <location>
        <begin position="757"/>
        <end position="822"/>
    </location>
</feature>
<evidence type="ECO:0000256" key="10">
    <source>
        <dbReference type="SAM" id="MobiDB-lite"/>
    </source>
</evidence>
<evidence type="ECO:0000256" key="2">
    <source>
        <dbReference type="ARBA" id="ARBA00012438"/>
    </source>
</evidence>
<evidence type="ECO:0000259" key="12">
    <source>
        <dbReference type="PROSITE" id="PS50110"/>
    </source>
</evidence>
<keyword evidence="5" id="KW-0418">Kinase</keyword>
<protein>
    <recommendedName>
        <fullName evidence="2">histidine kinase</fullName>
        <ecNumber evidence="2">2.7.13.3</ecNumber>
    </recommendedName>
</protein>
<evidence type="ECO:0000313" key="15">
    <source>
        <dbReference type="EMBL" id="MER2249501.1"/>
    </source>
</evidence>
<dbReference type="InterPro" id="IPR003018">
    <property type="entry name" value="GAF"/>
</dbReference>
<feature type="domain" description="PAC" evidence="14">
    <location>
        <begin position="578"/>
        <end position="631"/>
    </location>
</feature>
<evidence type="ECO:0000259" key="11">
    <source>
        <dbReference type="PROSITE" id="PS50043"/>
    </source>
</evidence>
<dbReference type="InterPro" id="IPR000792">
    <property type="entry name" value="Tscrpt_reg_LuxR_C"/>
</dbReference>
<evidence type="ECO:0000259" key="13">
    <source>
        <dbReference type="PROSITE" id="PS50112"/>
    </source>
</evidence>
<dbReference type="InterPro" id="IPR052162">
    <property type="entry name" value="Sensor_kinase/Photoreceptor"/>
</dbReference>
<evidence type="ECO:0000259" key="14">
    <source>
        <dbReference type="PROSITE" id="PS50113"/>
    </source>
</evidence>
<dbReference type="SMART" id="SM00421">
    <property type="entry name" value="HTH_LUXR"/>
    <property type="match status" value="1"/>
</dbReference>
<dbReference type="SUPFAM" id="SSF55785">
    <property type="entry name" value="PYP-like sensor domain (PAS domain)"/>
    <property type="match status" value="3"/>
</dbReference>
<dbReference type="InterPro" id="IPR001789">
    <property type="entry name" value="Sig_transdc_resp-reg_receiver"/>
</dbReference>
<dbReference type="PROSITE" id="PS50043">
    <property type="entry name" value="HTH_LUXR_2"/>
    <property type="match status" value="1"/>
</dbReference>
<gene>
    <name evidence="15" type="ORF">ABS772_06180</name>
</gene>
<dbReference type="Pfam" id="PF00196">
    <property type="entry name" value="GerE"/>
    <property type="match status" value="1"/>
</dbReference>
<proteinExistence type="predicted"/>
<dbReference type="EC" id="2.7.13.3" evidence="2"/>
<keyword evidence="3 9" id="KW-0597">Phosphoprotein</keyword>
<dbReference type="Proteomes" id="UP001480955">
    <property type="component" value="Unassembled WGS sequence"/>
</dbReference>
<dbReference type="Pfam" id="PF13185">
    <property type="entry name" value="GAF_2"/>
    <property type="match status" value="1"/>
</dbReference>
<dbReference type="PROSITE" id="PS50110">
    <property type="entry name" value="RESPONSE_REGULATORY"/>
    <property type="match status" value="1"/>
</dbReference>
<evidence type="ECO:0000256" key="5">
    <source>
        <dbReference type="ARBA" id="ARBA00022777"/>
    </source>
</evidence>
<name>A0ABV1QJD5_9HYPH</name>
<evidence type="ECO:0000256" key="6">
    <source>
        <dbReference type="ARBA" id="ARBA00023015"/>
    </source>
</evidence>
<dbReference type="CDD" id="cd00130">
    <property type="entry name" value="PAS"/>
    <property type="match status" value="2"/>
</dbReference>
<dbReference type="SUPFAM" id="SSF46894">
    <property type="entry name" value="C-terminal effector domain of the bipartite response regulators"/>
    <property type="match status" value="1"/>
</dbReference>
<dbReference type="InterPro" id="IPR016032">
    <property type="entry name" value="Sig_transdc_resp-reg_C-effctor"/>
</dbReference>
<dbReference type="InterPro" id="IPR011006">
    <property type="entry name" value="CheY-like_superfamily"/>
</dbReference>
<dbReference type="NCBIfam" id="TIGR00229">
    <property type="entry name" value="sensory_box"/>
    <property type="match status" value="2"/>
</dbReference>
<organism evidence="15 16">
    <name type="scientific">Methylorubrum podarium</name>
    <dbReference type="NCBI Taxonomy" id="200476"/>
    <lineage>
        <taxon>Bacteria</taxon>
        <taxon>Pseudomonadati</taxon>
        <taxon>Pseudomonadota</taxon>
        <taxon>Alphaproteobacteria</taxon>
        <taxon>Hyphomicrobiales</taxon>
        <taxon>Methylobacteriaceae</taxon>
        <taxon>Methylorubrum</taxon>
    </lineage>
</organism>
<dbReference type="PANTHER" id="PTHR43304:SF1">
    <property type="entry name" value="PAC DOMAIN-CONTAINING PROTEIN"/>
    <property type="match status" value="1"/>
</dbReference>
<dbReference type="Gene3D" id="2.10.70.100">
    <property type="match status" value="1"/>
</dbReference>
<dbReference type="InterPro" id="IPR013655">
    <property type="entry name" value="PAS_fold_3"/>
</dbReference>
<dbReference type="Pfam" id="PF00072">
    <property type="entry name" value="Response_reg"/>
    <property type="match status" value="1"/>
</dbReference>
<dbReference type="InterPro" id="IPR001610">
    <property type="entry name" value="PAC"/>
</dbReference>
<dbReference type="SMART" id="SM00086">
    <property type="entry name" value="PAC"/>
    <property type="match status" value="2"/>
</dbReference>